<dbReference type="PANTHER" id="PTHR11552">
    <property type="entry name" value="GLUCOSE-METHANOL-CHOLINE GMC OXIDOREDUCTASE"/>
    <property type="match status" value="1"/>
</dbReference>
<organism evidence="9 10">
    <name type="scientific">Tetrapyrgos nigripes</name>
    <dbReference type="NCBI Taxonomy" id="182062"/>
    <lineage>
        <taxon>Eukaryota</taxon>
        <taxon>Fungi</taxon>
        <taxon>Dikarya</taxon>
        <taxon>Basidiomycota</taxon>
        <taxon>Agaricomycotina</taxon>
        <taxon>Agaricomycetes</taxon>
        <taxon>Agaricomycetidae</taxon>
        <taxon>Agaricales</taxon>
        <taxon>Marasmiineae</taxon>
        <taxon>Marasmiaceae</taxon>
        <taxon>Tetrapyrgos</taxon>
    </lineage>
</organism>
<dbReference type="PANTHER" id="PTHR11552:SF147">
    <property type="entry name" value="CHOLINE DEHYDROGENASE, MITOCHONDRIAL"/>
    <property type="match status" value="1"/>
</dbReference>
<feature type="chain" id="PRO_5034053601" description="Glucose-methanol-choline oxidoreductase N-terminal domain-containing protein" evidence="7">
    <location>
        <begin position="22"/>
        <end position="595"/>
    </location>
</feature>
<dbReference type="SUPFAM" id="SSF51905">
    <property type="entry name" value="FAD/NAD(P)-binding domain"/>
    <property type="match status" value="1"/>
</dbReference>
<feature type="domain" description="Glucose-methanol-choline oxidoreductase N-terminal" evidence="8">
    <location>
        <begin position="112"/>
        <end position="135"/>
    </location>
</feature>
<accession>A0A8H5GVL1</accession>
<keyword evidence="10" id="KW-1185">Reference proteome</keyword>
<dbReference type="Proteomes" id="UP000559256">
    <property type="component" value="Unassembled WGS sequence"/>
</dbReference>
<evidence type="ECO:0000313" key="9">
    <source>
        <dbReference type="EMBL" id="KAF5371725.1"/>
    </source>
</evidence>
<comment type="similarity">
    <text evidence="2 6">Belongs to the GMC oxidoreductase family.</text>
</comment>
<keyword evidence="4 5" id="KW-0274">FAD</keyword>
<proteinExistence type="inferred from homology"/>
<dbReference type="PROSITE" id="PS00623">
    <property type="entry name" value="GMC_OXRED_1"/>
    <property type="match status" value="1"/>
</dbReference>
<protein>
    <recommendedName>
        <fullName evidence="8">Glucose-methanol-choline oxidoreductase N-terminal domain-containing protein</fullName>
    </recommendedName>
</protein>
<name>A0A8H5GVL1_9AGAR</name>
<evidence type="ECO:0000256" key="1">
    <source>
        <dbReference type="ARBA" id="ARBA00001974"/>
    </source>
</evidence>
<dbReference type="InterPro" id="IPR036188">
    <property type="entry name" value="FAD/NAD-bd_sf"/>
</dbReference>
<dbReference type="Pfam" id="PF00732">
    <property type="entry name" value="GMC_oxred_N"/>
    <property type="match status" value="1"/>
</dbReference>
<evidence type="ECO:0000256" key="3">
    <source>
        <dbReference type="ARBA" id="ARBA00022630"/>
    </source>
</evidence>
<feature type="binding site" evidence="5">
    <location>
        <begin position="574"/>
        <end position="575"/>
    </location>
    <ligand>
        <name>FAD</name>
        <dbReference type="ChEBI" id="CHEBI:57692"/>
    </ligand>
</feature>
<dbReference type="InterPro" id="IPR007867">
    <property type="entry name" value="GMC_OxRtase_C"/>
</dbReference>
<feature type="binding site" evidence="5">
    <location>
        <position position="263"/>
    </location>
    <ligand>
        <name>FAD</name>
        <dbReference type="ChEBI" id="CHEBI:57692"/>
    </ligand>
</feature>
<evidence type="ECO:0000256" key="4">
    <source>
        <dbReference type="ARBA" id="ARBA00022827"/>
    </source>
</evidence>
<evidence type="ECO:0000259" key="8">
    <source>
        <dbReference type="PROSITE" id="PS00623"/>
    </source>
</evidence>
<reference evidence="9 10" key="1">
    <citation type="journal article" date="2020" name="ISME J.">
        <title>Uncovering the hidden diversity of litter-decomposition mechanisms in mushroom-forming fungi.</title>
        <authorList>
            <person name="Floudas D."/>
            <person name="Bentzer J."/>
            <person name="Ahren D."/>
            <person name="Johansson T."/>
            <person name="Persson P."/>
            <person name="Tunlid A."/>
        </authorList>
    </citation>
    <scope>NUCLEOTIDE SEQUENCE [LARGE SCALE GENOMIC DNA]</scope>
    <source>
        <strain evidence="9 10">CBS 291.85</strain>
    </source>
</reference>
<evidence type="ECO:0000256" key="2">
    <source>
        <dbReference type="ARBA" id="ARBA00010790"/>
    </source>
</evidence>
<dbReference type="SUPFAM" id="SSF54373">
    <property type="entry name" value="FAD-linked reductases, C-terminal domain"/>
    <property type="match status" value="1"/>
</dbReference>
<sequence length="595" mass="63955">MRPSYLPFIFLSVYLSALCAAKIVERAEELPTQDFDFIVIGGGTAGSVVASRLSEDPSVSVLVLEAGPSNEGIQDSIVPAFFPLLSGSEYDWKYTAHLGAAVNNRSVSLVGGRILGGTSSINGMAYTRGSSDDWNRYASVTGDPGWSWDNVQPYFRKNEHFTQPADKHNITGQFDPTVHSFNGTMSVTLSGFLHQMDALAIESSMTSEEWPFNLDFNGGNTLGISWMQSTILNGERSSAATAYLAPNTVQQRPNLHILVNATVTRILPTNASNEEQLAFDGVEFTQDDGETLQTVKGNKEIVLSAGTVGSVKVLLHSGVGPSDSLTNIGITPLHNLPSVGRNLSEQALLPYGFLVNSTDPTATANPTPIPEMLAEWNNSRSGPLVDGALNSIGFGRLPEDSEIYQRFEDTSAGPNGGHFQISFTNGMTAALFGQPANVTGFIPLMVAPASRGFVGLNSSNPLDSPNVQVNLLSNEFDLFTLRYAIRSIQRFIASQPFQDAKFIVGPLVNVTTDEEIDEFIRENVSGALHVVGTNSMSPKGADWGVVDPDLRLKGAKGVRVVDASVLPYVPSASPQVPVYIVAERASDLIKASWNY</sequence>
<dbReference type="InterPro" id="IPR000172">
    <property type="entry name" value="GMC_OxRdtase_N"/>
</dbReference>
<evidence type="ECO:0000256" key="6">
    <source>
        <dbReference type="RuleBase" id="RU003968"/>
    </source>
</evidence>
<keyword evidence="7" id="KW-0732">Signal</keyword>
<dbReference type="OrthoDB" id="269227at2759"/>
<feature type="binding site" evidence="5">
    <location>
        <position position="118"/>
    </location>
    <ligand>
        <name>FAD</name>
        <dbReference type="ChEBI" id="CHEBI:57692"/>
    </ligand>
</feature>
<comment type="cofactor">
    <cofactor evidence="1 5">
        <name>FAD</name>
        <dbReference type="ChEBI" id="CHEBI:57692"/>
    </cofactor>
</comment>
<dbReference type="Gene3D" id="3.30.560.10">
    <property type="entry name" value="Glucose Oxidase, domain 3"/>
    <property type="match status" value="1"/>
</dbReference>
<dbReference type="InterPro" id="IPR012132">
    <property type="entry name" value="GMC_OxRdtase"/>
</dbReference>
<dbReference type="Gene3D" id="3.50.50.60">
    <property type="entry name" value="FAD/NAD(P)-binding domain"/>
    <property type="match status" value="1"/>
</dbReference>
<dbReference type="AlphaFoldDB" id="A0A8H5GVL1"/>
<evidence type="ECO:0000256" key="5">
    <source>
        <dbReference type="PIRSR" id="PIRSR000137-2"/>
    </source>
</evidence>
<dbReference type="EMBL" id="JAACJM010000007">
    <property type="protein sequence ID" value="KAF5371725.1"/>
    <property type="molecule type" value="Genomic_DNA"/>
</dbReference>
<feature type="signal peptide" evidence="7">
    <location>
        <begin position="1"/>
        <end position="21"/>
    </location>
</feature>
<dbReference type="PIRSF" id="PIRSF000137">
    <property type="entry name" value="Alcohol_oxidase"/>
    <property type="match status" value="1"/>
</dbReference>
<evidence type="ECO:0000256" key="7">
    <source>
        <dbReference type="SAM" id="SignalP"/>
    </source>
</evidence>
<dbReference type="Pfam" id="PF05199">
    <property type="entry name" value="GMC_oxred_C"/>
    <property type="match status" value="1"/>
</dbReference>
<dbReference type="GO" id="GO:0016614">
    <property type="term" value="F:oxidoreductase activity, acting on CH-OH group of donors"/>
    <property type="evidence" value="ECO:0007669"/>
    <property type="project" value="InterPro"/>
</dbReference>
<evidence type="ECO:0000313" key="10">
    <source>
        <dbReference type="Proteomes" id="UP000559256"/>
    </source>
</evidence>
<gene>
    <name evidence="9" type="ORF">D9758_003500</name>
</gene>
<keyword evidence="3 6" id="KW-0285">Flavoprotein</keyword>
<comment type="caution">
    <text evidence="9">The sequence shown here is derived from an EMBL/GenBank/DDBJ whole genome shotgun (WGS) entry which is preliminary data.</text>
</comment>
<dbReference type="GO" id="GO:0050660">
    <property type="term" value="F:flavin adenine dinucleotide binding"/>
    <property type="evidence" value="ECO:0007669"/>
    <property type="project" value="InterPro"/>
</dbReference>